<dbReference type="RefSeq" id="WP_067239098.1">
    <property type="nucleotide sequence ID" value="NZ_JBEXMK010000006.1"/>
</dbReference>
<sequence>MSGFREEIDLDCRPADVWAYVIDPRHLPEWQASAVAARQLDDGPFGLGSRVRVTRHVGTRQVLTTMECTQYEPFREWTVRGVDGPVRGRFHGEITPLDEGRRTRLTMTLDFEGHGLGKVLVPLVVRPQVRKEFRRNEGLLRERLEHGAA</sequence>
<dbReference type="InterPro" id="IPR019587">
    <property type="entry name" value="Polyketide_cyclase/dehydratase"/>
</dbReference>
<dbReference type="SUPFAM" id="SSF55961">
    <property type="entry name" value="Bet v1-like"/>
    <property type="match status" value="1"/>
</dbReference>
<evidence type="ECO:0000313" key="2">
    <source>
        <dbReference type="Proteomes" id="UP000053271"/>
    </source>
</evidence>
<gene>
    <name evidence="1" type="ORF">AQJ30_26820</name>
</gene>
<dbReference type="Proteomes" id="UP000053271">
    <property type="component" value="Unassembled WGS sequence"/>
</dbReference>
<dbReference type="STRING" id="68231.AQJ30_26820"/>
<evidence type="ECO:0000313" key="1">
    <source>
        <dbReference type="EMBL" id="KUN35088.1"/>
    </source>
</evidence>
<name>A0A101QSA3_9ACTN</name>
<proteinExistence type="predicted"/>
<comment type="caution">
    <text evidence="1">The sequence shown here is derived from an EMBL/GenBank/DDBJ whole genome shotgun (WGS) entry which is preliminary data.</text>
</comment>
<dbReference type="InterPro" id="IPR023393">
    <property type="entry name" value="START-like_dom_sf"/>
</dbReference>
<keyword evidence="2" id="KW-1185">Reference proteome</keyword>
<dbReference type="GeneID" id="91428191"/>
<dbReference type="AlphaFoldDB" id="A0A101QSA3"/>
<organism evidence="1 2">
    <name type="scientific">Streptomyces longwoodensis</name>
    <dbReference type="NCBI Taxonomy" id="68231"/>
    <lineage>
        <taxon>Bacteria</taxon>
        <taxon>Bacillati</taxon>
        <taxon>Actinomycetota</taxon>
        <taxon>Actinomycetes</taxon>
        <taxon>Kitasatosporales</taxon>
        <taxon>Streptomycetaceae</taxon>
        <taxon>Streptomyces</taxon>
    </lineage>
</organism>
<dbReference type="Pfam" id="PF10604">
    <property type="entry name" value="Polyketide_cyc2"/>
    <property type="match status" value="1"/>
</dbReference>
<reference evidence="1 2" key="1">
    <citation type="submission" date="2015-10" db="EMBL/GenBank/DDBJ databases">
        <title>Draft genome sequence of Streptomyces longwoodensis DSM 41677, type strain for the species Streptomyces longwoodensis.</title>
        <authorList>
            <person name="Ruckert C."/>
            <person name="Winkler A."/>
            <person name="Kalinowski J."/>
            <person name="Kampfer P."/>
            <person name="Glaeser S."/>
        </authorList>
    </citation>
    <scope>NUCLEOTIDE SEQUENCE [LARGE SCALE GENOMIC DNA]</scope>
    <source>
        <strain evidence="1 2">DSM 41677</strain>
    </source>
</reference>
<dbReference type="Gene3D" id="3.30.530.20">
    <property type="match status" value="1"/>
</dbReference>
<accession>A0A101QSA3</accession>
<protein>
    <recommendedName>
        <fullName evidence="3">Polyketide cyclase</fullName>
    </recommendedName>
</protein>
<dbReference type="EMBL" id="LMWS01000034">
    <property type="protein sequence ID" value="KUN35088.1"/>
    <property type="molecule type" value="Genomic_DNA"/>
</dbReference>
<evidence type="ECO:0008006" key="3">
    <source>
        <dbReference type="Google" id="ProtNLM"/>
    </source>
</evidence>